<feature type="signal peptide" evidence="1">
    <location>
        <begin position="1"/>
        <end position="19"/>
    </location>
</feature>
<reference evidence="2 3" key="1">
    <citation type="submission" date="2019-12" db="EMBL/GenBank/DDBJ databases">
        <title>Shinella granuli gen. nov., sp. nov., and proposal of the reclassification of Zoogloea ramigera ATCC 19623 as Shinella zoogloeoides sp. nov.</title>
        <authorList>
            <person name="Gao J."/>
        </authorList>
    </citation>
    <scope>NUCLEOTIDE SEQUENCE [LARGE SCALE GENOMIC DNA]</scope>
    <source>
        <strain evidence="2 3">DSM 287</strain>
    </source>
</reference>
<dbReference type="RefSeq" id="WP_160788041.1">
    <property type="nucleotide sequence ID" value="NZ_CP086610.1"/>
</dbReference>
<dbReference type="EMBL" id="WUML01000034">
    <property type="protein sequence ID" value="MXO02867.1"/>
    <property type="molecule type" value="Genomic_DNA"/>
</dbReference>
<dbReference type="AlphaFoldDB" id="A0A6N8THU5"/>
<gene>
    <name evidence="2" type="ORF">GR156_21420</name>
</gene>
<sequence length="108" mass="11605">MRKLLLLCLFSAFSGTALAEDSWQNDVTWSMQDTGPADCNAAYAQLGVDACLGQGNRACVMEHAVQAAEEGKCQRAFRLTSMTQCHNGAAQARLLAAGFRAVCAYIKN</sequence>
<proteinExistence type="predicted"/>
<name>A0A6N8THU5_SHIZO</name>
<accession>A0A6N8THU5</accession>
<evidence type="ECO:0000256" key="1">
    <source>
        <dbReference type="SAM" id="SignalP"/>
    </source>
</evidence>
<evidence type="ECO:0000313" key="2">
    <source>
        <dbReference type="EMBL" id="MXO02867.1"/>
    </source>
</evidence>
<dbReference type="Proteomes" id="UP000440304">
    <property type="component" value="Unassembled WGS sequence"/>
</dbReference>
<feature type="chain" id="PRO_5026674929" description="DUF3551 domain-containing protein" evidence="1">
    <location>
        <begin position="20"/>
        <end position="108"/>
    </location>
</feature>
<evidence type="ECO:0000313" key="3">
    <source>
        <dbReference type="Proteomes" id="UP000440304"/>
    </source>
</evidence>
<organism evidence="2 3">
    <name type="scientific">Shinella zoogloeoides</name>
    <name type="common">Crabtreella saccharophila</name>
    <dbReference type="NCBI Taxonomy" id="352475"/>
    <lineage>
        <taxon>Bacteria</taxon>
        <taxon>Pseudomonadati</taxon>
        <taxon>Pseudomonadota</taxon>
        <taxon>Alphaproteobacteria</taxon>
        <taxon>Hyphomicrobiales</taxon>
        <taxon>Rhizobiaceae</taxon>
        <taxon>Shinella</taxon>
    </lineage>
</organism>
<comment type="caution">
    <text evidence="2">The sequence shown here is derived from an EMBL/GenBank/DDBJ whole genome shotgun (WGS) entry which is preliminary data.</text>
</comment>
<evidence type="ECO:0008006" key="4">
    <source>
        <dbReference type="Google" id="ProtNLM"/>
    </source>
</evidence>
<keyword evidence="1" id="KW-0732">Signal</keyword>
<protein>
    <recommendedName>
        <fullName evidence="4">DUF3551 domain-containing protein</fullName>
    </recommendedName>
</protein>